<sequence length="55" mass="5974">MIIIGPASAVLLLIVLGWLMRETGCLEFLGCYALVLLLIGAAYLGEHLGWWGPVF</sequence>
<reference evidence="3" key="1">
    <citation type="journal article" date="2019" name="Int. J. Syst. Evol. Microbiol.">
        <title>The Global Catalogue of Microorganisms (GCM) 10K type strain sequencing project: providing services to taxonomists for standard genome sequencing and annotation.</title>
        <authorList>
            <consortium name="The Broad Institute Genomics Platform"/>
            <consortium name="The Broad Institute Genome Sequencing Center for Infectious Disease"/>
            <person name="Wu L."/>
            <person name="Ma J."/>
        </authorList>
    </citation>
    <scope>NUCLEOTIDE SEQUENCE [LARGE SCALE GENOMIC DNA]</scope>
    <source>
        <strain evidence="3">JCM 18123</strain>
    </source>
</reference>
<evidence type="ECO:0000313" key="2">
    <source>
        <dbReference type="EMBL" id="GAA4935397.1"/>
    </source>
</evidence>
<feature type="transmembrane region" description="Helical" evidence="1">
    <location>
        <begin position="27"/>
        <end position="45"/>
    </location>
</feature>
<dbReference type="RefSeq" id="WP_345555986.1">
    <property type="nucleotide sequence ID" value="NZ_BAABIK010000006.1"/>
</dbReference>
<keyword evidence="1" id="KW-0812">Transmembrane</keyword>
<protein>
    <recommendedName>
        <fullName evidence="4">DUF3096 domain-containing protein</fullName>
    </recommendedName>
</protein>
<evidence type="ECO:0008006" key="4">
    <source>
        <dbReference type="Google" id="ProtNLM"/>
    </source>
</evidence>
<name>A0ABP9GBB4_9ACTN</name>
<gene>
    <name evidence="2" type="ORF">GCM10023224_15150</name>
</gene>
<proteinExistence type="predicted"/>
<comment type="caution">
    <text evidence="2">The sequence shown here is derived from an EMBL/GenBank/DDBJ whole genome shotgun (WGS) entry which is preliminary data.</text>
</comment>
<keyword evidence="1" id="KW-0472">Membrane</keyword>
<dbReference type="EMBL" id="BAABIK010000006">
    <property type="protein sequence ID" value="GAA4935397.1"/>
    <property type="molecule type" value="Genomic_DNA"/>
</dbReference>
<evidence type="ECO:0000313" key="3">
    <source>
        <dbReference type="Proteomes" id="UP001499993"/>
    </source>
</evidence>
<organism evidence="2 3">
    <name type="scientific">Streptomonospora halophila</name>
    <dbReference type="NCBI Taxonomy" id="427369"/>
    <lineage>
        <taxon>Bacteria</taxon>
        <taxon>Bacillati</taxon>
        <taxon>Actinomycetota</taxon>
        <taxon>Actinomycetes</taxon>
        <taxon>Streptosporangiales</taxon>
        <taxon>Nocardiopsidaceae</taxon>
        <taxon>Streptomonospora</taxon>
    </lineage>
</organism>
<accession>A0ABP9GBB4</accession>
<evidence type="ECO:0000256" key="1">
    <source>
        <dbReference type="SAM" id="Phobius"/>
    </source>
</evidence>
<keyword evidence="1" id="KW-1133">Transmembrane helix</keyword>
<keyword evidence="3" id="KW-1185">Reference proteome</keyword>
<dbReference type="Proteomes" id="UP001499993">
    <property type="component" value="Unassembled WGS sequence"/>
</dbReference>